<keyword evidence="1" id="KW-0472">Membrane</keyword>
<dbReference type="AlphaFoldDB" id="A0A174N7V4"/>
<dbReference type="EMBL" id="CZBI01000001">
    <property type="protein sequence ID" value="CUP43341.1"/>
    <property type="molecule type" value="Genomic_DNA"/>
</dbReference>
<accession>A0A174N7V4</accession>
<feature type="transmembrane region" description="Helical" evidence="1">
    <location>
        <begin position="27"/>
        <end position="51"/>
    </location>
</feature>
<gene>
    <name evidence="2" type="ORF">ERS852557_00579</name>
</gene>
<name>A0A174N7V4_BACT4</name>
<sequence>MNSLAEVKNAKMQKMHSTIFPHTQARVYNIVCAYLVMFVCVCVYACAYVCACVREAPEKVHFCIG</sequence>
<evidence type="ECO:0008006" key="4">
    <source>
        <dbReference type="Google" id="ProtNLM"/>
    </source>
</evidence>
<protein>
    <recommendedName>
        <fullName evidence="4">Transmembrane protein</fullName>
    </recommendedName>
</protein>
<reference evidence="2 3" key="1">
    <citation type="submission" date="2015-09" db="EMBL/GenBank/DDBJ databases">
        <authorList>
            <consortium name="Pathogen Informatics"/>
        </authorList>
    </citation>
    <scope>NUCLEOTIDE SEQUENCE [LARGE SCALE GENOMIC DNA]</scope>
    <source>
        <strain evidence="2 3">2789STDY5834945</strain>
    </source>
</reference>
<evidence type="ECO:0000256" key="1">
    <source>
        <dbReference type="SAM" id="Phobius"/>
    </source>
</evidence>
<dbReference type="Proteomes" id="UP000095541">
    <property type="component" value="Unassembled WGS sequence"/>
</dbReference>
<evidence type="ECO:0000313" key="3">
    <source>
        <dbReference type="Proteomes" id="UP000095541"/>
    </source>
</evidence>
<keyword evidence="1" id="KW-0812">Transmembrane</keyword>
<evidence type="ECO:0000313" key="2">
    <source>
        <dbReference type="EMBL" id="CUP43341.1"/>
    </source>
</evidence>
<proteinExistence type="predicted"/>
<organism evidence="2 3">
    <name type="scientific">Bacteroides thetaiotaomicron</name>
    <dbReference type="NCBI Taxonomy" id="818"/>
    <lineage>
        <taxon>Bacteria</taxon>
        <taxon>Pseudomonadati</taxon>
        <taxon>Bacteroidota</taxon>
        <taxon>Bacteroidia</taxon>
        <taxon>Bacteroidales</taxon>
        <taxon>Bacteroidaceae</taxon>
        <taxon>Bacteroides</taxon>
    </lineage>
</organism>
<keyword evidence="1" id="KW-1133">Transmembrane helix</keyword>